<name>A0ABU1IA43_9BURK</name>
<evidence type="ECO:0000313" key="2">
    <source>
        <dbReference type="EMBL" id="MDR6213861.1"/>
    </source>
</evidence>
<gene>
    <name evidence="2" type="ORF">QE399_001550</name>
</gene>
<reference evidence="2 3" key="1">
    <citation type="submission" date="2023-08" db="EMBL/GenBank/DDBJ databases">
        <title>Functional and genomic diversity of the sorghum phyllosphere microbiome.</title>
        <authorList>
            <person name="Shade A."/>
        </authorList>
    </citation>
    <scope>NUCLEOTIDE SEQUENCE [LARGE SCALE GENOMIC DNA]</scope>
    <source>
        <strain evidence="2 3">SORGH_AS_0335</strain>
    </source>
</reference>
<feature type="chain" id="PRO_5045449866" description="DUF4148 domain-containing protein" evidence="1">
    <location>
        <begin position="25"/>
        <end position="117"/>
    </location>
</feature>
<accession>A0ABU1IA43</accession>
<protein>
    <recommendedName>
        <fullName evidence="4">DUF4148 domain-containing protein</fullName>
    </recommendedName>
</protein>
<keyword evidence="3" id="KW-1185">Reference proteome</keyword>
<dbReference type="Proteomes" id="UP001267710">
    <property type="component" value="Unassembled WGS sequence"/>
</dbReference>
<dbReference type="Pfam" id="PF13663">
    <property type="entry name" value="DUF4148"/>
    <property type="match status" value="1"/>
</dbReference>
<dbReference type="InterPro" id="IPR025421">
    <property type="entry name" value="DUF4148"/>
</dbReference>
<sequence>MKNTNKLIAIAALAAASFAGTASAATHSQEEWFGAEPVAQGPALSRAEVQADLNLWNRAGLSDYNSGETTHVADAAYDQKVAEYRRLRSGAEYTAEVRRLGGDVSAVAGRAATGNAH</sequence>
<proteinExistence type="predicted"/>
<feature type="signal peptide" evidence="1">
    <location>
        <begin position="1"/>
        <end position="24"/>
    </location>
</feature>
<evidence type="ECO:0000256" key="1">
    <source>
        <dbReference type="SAM" id="SignalP"/>
    </source>
</evidence>
<dbReference type="EMBL" id="JAVIZX010000001">
    <property type="protein sequence ID" value="MDR6213861.1"/>
    <property type="molecule type" value="Genomic_DNA"/>
</dbReference>
<organism evidence="2 3">
    <name type="scientific">Paracidovorax wautersii</name>
    <dbReference type="NCBI Taxonomy" id="1177982"/>
    <lineage>
        <taxon>Bacteria</taxon>
        <taxon>Pseudomonadati</taxon>
        <taxon>Pseudomonadota</taxon>
        <taxon>Betaproteobacteria</taxon>
        <taxon>Burkholderiales</taxon>
        <taxon>Comamonadaceae</taxon>
        <taxon>Paracidovorax</taxon>
    </lineage>
</organism>
<evidence type="ECO:0008006" key="4">
    <source>
        <dbReference type="Google" id="ProtNLM"/>
    </source>
</evidence>
<evidence type="ECO:0000313" key="3">
    <source>
        <dbReference type="Proteomes" id="UP001267710"/>
    </source>
</evidence>
<dbReference type="RefSeq" id="WP_309827722.1">
    <property type="nucleotide sequence ID" value="NZ_JAVIZX010000001.1"/>
</dbReference>
<comment type="caution">
    <text evidence="2">The sequence shown here is derived from an EMBL/GenBank/DDBJ whole genome shotgun (WGS) entry which is preliminary data.</text>
</comment>
<keyword evidence="1" id="KW-0732">Signal</keyword>